<dbReference type="Gene3D" id="1.20.1050.10">
    <property type="match status" value="1"/>
</dbReference>
<accession>N1PPL7</accession>
<dbReference type="SFLD" id="SFLDG00358">
    <property type="entry name" value="Main_(cytGST)"/>
    <property type="match status" value="1"/>
</dbReference>
<dbReference type="PANTHER" id="PTHR42673:SF4">
    <property type="entry name" value="MALEYLACETOACETATE ISOMERASE"/>
    <property type="match status" value="1"/>
</dbReference>
<proteinExistence type="predicted"/>
<feature type="domain" description="GST C-terminal" evidence="2">
    <location>
        <begin position="91"/>
        <end position="218"/>
    </location>
</feature>
<dbReference type="Pfam" id="PF13409">
    <property type="entry name" value="GST_N_2"/>
    <property type="match status" value="1"/>
</dbReference>
<reference evidence="4" key="1">
    <citation type="journal article" date="2012" name="PLoS Genet.">
        <title>The genomes of the fungal plant pathogens Cladosporium fulvum and Dothistroma septosporum reveal adaptation to different hosts and lifestyles but also signatures of common ancestry.</title>
        <authorList>
            <person name="de Wit P.J.G.M."/>
            <person name="van der Burgt A."/>
            <person name="Oekmen B."/>
            <person name="Stergiopoulos I."/>
            <person name="Abd-Elsalam K.A."/>
            <person name="Aerts A.L."/>
            <person name="Bahkali A.H."/>
            <person name="Beenen H.G."/>
            <person name="Chettri P."/>
            <person name="Cox M.P."/>
            <person name="Datema E."/>
            <person name="de Vries R.P."/>
            <person name="Dhillon B."/>
            <person name="Ganley A.R."/>
            <person name="Griffiths S.A."/>
            <person name="Guo Y."/>
            <person name="Hamelin R.C."/>
            <person name="Henrissat B."/>
            <person name="Kabir M.S."/>
            <person name="Jashni M.K."/>
            <person name="Kema G."/>
            <person name="Klaubauf S."/>
            <person name="Lapidus A."/>
            <person name="Levasseur A."/>
            <person name="Lindquist E."/>
            <person name="Mehrabi R."/>
            <person name="Ohm R.A."/>
            <person name="Owen T.J."/>
            <person name="Salamov A."/>
            <person name="Schwelm A."/>
            <person name="Schijlen E."/>
            <person name="Sun H."/>
            <person name="van den Burg H.A."/>
            <person name="van Ham R.C.H.J."/>
            <person name="Zhang S."/>
            <person name="Goodwin S.B."/>
            <person name="Grigoriev I.V."/>
            <person name="Collemare J."/>
            <person name="Bradshaw R.E."/>
        </authorList>
    </citation>
    <scope>NUCLEOTIDE SEQUENCE [LARGE SCALE GENOMIC DNA]</scope>
    <source>
        <strain evidence="4">NZE10 / CBS 128990</strain>
    </source>
</reference>
<dbReference type="PROSITE" id="PS50405">
    <property type="entry name" value="GST_CTER"/>
    <property type="match status" value="1"/>
</dbReference>
<dbReference type="eggNOG" id="ENOG502RWR2">
    <property type="taxonomic scope" value="Eukaryota"/>
</dbReference>
<dbReference type="InterPro" id="IPR036282">
    <property type="entry name" value="Glutathione-S-Trfase_C_sf"/>
</dbReference>
<dbReference type="GO" id="GO:0006749">
    <property type="term" value="P:glutathione metabolic process"/>
    <property type="evidence" value="ECO:0007669"/>
    <property type="project" value="TreeGrafter"/>
</dbReference>
<dbReference type="SUPFAM" id="SSF47616">
    <property type="entry name" value="GST C-terminal domain-like"/>
    <property type="match status" value="1"/>
</dbReference>
<name>N1PPL7_DOTSN</name>
<dbReference type="InterPro" id="IPR040079">
    <property type="entry name" value="Glutathione_S-Trfase"/>
</dbReference>
<organism evidence="3 4">
    <name type="scientific">Dothistroma septosporum (strain NZE10 / CBS 128990)</name>
    <name type="common">Red band needle blight fungus</name>
    <name type="synonym">Mycosphaerella pini</name>
    <dbReference type="NCBI Taxonomy" id="675120"/>
    <lineage>
        <taxon>Eukaryota</taxon>
        <taxon>Fungi</taxon>
        <taxon>Dikarya</taxon>
        <taxon>Ascomycota</taxon>
        <taxon>Pezizomycotina</taxon>
        <taxon>Dothideomycetes</taxon>
        <taxon>Dothideomycetidae</taxon>
        <taxon>Mycosphaerellales</taxon>
        <taxon>Mycosphaerellaceae</taxon>
        <taxon>Dothistroma</taxon>
    </lineage>
</organism>
<dbReference type="AlphaFoldDB" id="N1PPL7"/>
<gene>
    <name evidence="3" type="ORF">DOTSEDRAFT_72016</name>
</gene>
<dbReference type="Pfam" id="PF13410">
    <property type="entry name" value="GST_C_2"/>
    <property type="match status" value="1"/>
</dbReference>
<evidence type="ECO:0000259" key="1">
    <source>
        <dbReference type="PROSITE" id="PS50404"/>
    </source>
</evidence>
<dbReference type="InterPro" id="IPR010987">
    <property type="entry name" value="Glutathione-S-Trfase_C-like"/>
</dbReference>
<dbReference type="HOGENOM" id="CLU_011226_12_2_1"/>
<dbReference type="OMA" id="CTVGFIE"/>
<dbReference type="InterPro" id="IPR036249">
    <property type="entry name" value="Thioredoxin-like_sf"/>
</dbReference>
<keyword evidence="4" id="KW-1185">Reference proteome</keyword>
<protein>
    <recommendedName>
        <fullName evidence="5">GST N-terminal domain-containing protein</fullName>
    </recommendedName>
</protein>
<evidence type="ECO:0000313" key="3">
    <source>
        <dbReference type="EMBL" id="EME44374.1"/>
    </source>
</evidence>
<dbReference type="OrthoDB" id="249703at2759"/>
<dbReference type="Gene3D" id="3.40.30.10">
    <property type="entry name" value="Glutaredoxin"/>
    <property type="match status" value="1"/>
</dbReference>
<dbReference type="EMBL" id="KB446539">
    <property type="protein sequence ID" value="EME44374.1"/>
    <property type="molecule type" value="Genomic_DNA"/>
</dbReference>
<dbReference type="PROSITE" id="PS50404">
    <property type="entry name" value="GST_NTER"/>
    <property type="match status" value="1"/>
</dbReference>
<dbReference type="GO" id="GO:0016034">
    <property type="term" value="F:maleylacetoacetate isomerase activity"/>
    <property type="evidence" value="ECO:0007669"/>
    <property type="project" value="TreeGrafter"/>
</dbReference>
<dbReference type="GO" id="GO:0004364">
    <property type="term" value="F:glutathione transferase activity"/>
    <property type="evidence" value="ECO:0007669"/>
    <property type="project" value="TreeGrafter"/>
</dbReference>
<dbReference type="SUPFAM" id="SSF52833">
    <property type="entry name" value="Thioredoxin-like"/>
    <property type="match status" value="1"/>
</dbReference>
<reference evidence="3 4" key="2">
    <citation type="journal article" date="2012" name="PLoS Pathog.">
        <title>Diverse lifestyles and strategies of plant pathogenesis encoded in the genomes of eighteen Dothideomycetes fungi.</title>
        <authorList>
            <person name="Ohm R.A."/>
            <person name="Feau N."/>
            <person name="Henrissat B."/>
            <person name="Schoch C.L."/>
            <person name="Horwitz B.A."/>
            <person name="Barry K.W."/>
            <person name="Condon B.J."/>
            <person name="Copeland A.C."/>
            <person name="Dhillon B."/>
            <person name="Glaser F."/>
            <person name="Hesse C.N."/>
            <person name="Kosti I."/>
            <person name="LaButti K."/>
            <person name="Lindquist E.A."/>
            <person name="Lucas S."/>
            <person name="Salamov A.A."/>
            <person name="Bradshaw R.E."/>
            <person name="Ciuffetti L."/>
            <person name="Hamelin R.C."/>
            <person name="Kema G.H.J."/>
            <person name="Lawrence C."/>
            <person name="Scott J.A."/>
            <person name="Spatafora J.W."/>
            <person name="Turgeon B.G."/>
            <person name="de Wit P.J.G.M."/>
            <person name="Zhong S."/>
            <person name="Goodwin S.B."/>
            <person name="Grigoriev I.V."/>
        </authorList>
    </citation>
    <scope>NUCLEOTIDE SEQUENCE [LARGE SCALE GENOMIC DNA]</scope>
    <source>
        <strain evidence="4">NZE10 / CBS 128990</strain>
    </source>
</reference>
<feature type="domain" description="GST N-terminal" evidence="1">
    <location>
        <begin position="1"/>
        <end position="81"/>
    </location>
</feature>
<dbReference type="GO" id="GO:0006559">
    <property type="term" value="P:L-phenylalanine catabolic process"/>
    <property type="evidence" value="ECO:0007669"/>
    <property type="project" value="TreeGrafter"/>
</dbReference>
<dbReference type="InterPro" id="IPR004045">
    <property type="entry name" value="Glutathione_S-Trfase_N"/>
</dbReference>
<dbReference type="SFLD" id="SFLDS00019">
    <property type="entry name" value="Glutathione_Transferase_(cytos"/>
    <property type="match status" value="1"/>
</dbReference>
<evidence type="ECO:0000313" key="4">
    <source>
        <dbReference type="Proteomes" id="UP000016933"/>
    </source>
</evidence>
<evidence type="ECO:0000259" key="2">
    <source>
        <dbReference type="PROSITE" id="PS50405"/>
    </source>
</evidence>
<dbReference type="STRING" id="675120.N1PPL7"/>
<evidence type="ECO:0008006" key="5">
    <source>
        <dbReference type="Google" id="ProtNLM"/>
    </source>
</evidence>
<sequence>MALRLISATPSPYARINRIAMIEKGIDFELSSEIPWHSDTETPKYNPLEKLPVLIFNDGREPIYDSAHIQDYIVQKYASRGPKLVTGDLDTDLRLKQVQVLSEGVMDAIVLAFFEKARDEGMQSQSWRERQERKYLGGFKAFDELAKARKGDYLFGDQLTIADIAVVCAVGFVDFNKAIEGWREKYPDLEKYFIKLDEIESFKSTRPVMFDIKTDRVV</sequence>
<dbReference type="PANTHER" id="PTHR42673">
    <property type="entry name" value="MALEYLACETOACETATE ISOMERASE"/>
    <property type="match status" value="1"/>
</dbReference>
<dbReference type="Proteomes" id="UP000016933">
    <property type="component" value="Unassembled WGS sequence"/>
</dbReference>